<evidence type="ECO:0000313" key="1">
    <source>
        <dbReference type="EMBL" id="KAA6345060.1"/>
    </source>
</evidence>
<sequence>MQNKLFFVVFYINNTDRQIVTLDECITFVRSKLKHDSGGL</sequence>
<comment type="caution">
    <text evidence="1">The sequence shown here is derived from an EMBL/GenBank/DDBJ whole genome shotgun (WGS) entry which is preliminary data.</text>
</comment>
<dbReference type="AlphaFoldDB" id="A0A5J4SIH3"/>
<protein>
    <submittedName>
        <fullName evidence="1">Uncharacterized protein</fullName>
    </submittedName>
</protein>
<dbReference type="EMBL" id="SNRY01000188">
    <property type="protein sequence ID" value="KAA6345060.1"/>
    <property type="molecule type" value="Genomic_DNA"/>
</dbReference>
<proteinExistence type="predicted"/>
<organism evidence="1">
    <name type="scientific">termite gut metagenome</name>
    <dbReference type="NCBI Taxonomy" id="433724"/>
    <lineage>
        <taxon>unclassified sequences</taxon>
        <taxon>metagenomes</taxon>
        <taxon>organismal metagenomes</taxon>
    </lineage>
</organism>
<gene>
    <name evidence="1" type="ORF">EZS27_007361</name>
</gene>
<name>A0A5J4SIH3_9ZZZZ</name>
<accession>A0A5J4SIH3</accession>
<reference evidence="1" key="1">
    <citation type="submission" date="2019-03" db="EMBL/GenBank/DDBJ databases">
        <title>Single cell metagenomics reveals metabolic interactions within the superorganism composed of flagellate Streblomastix strix and complex community of Bacteroidetes bacteria on its surface.</title>
        <authorList>
            <person name="Treitli S.C."/>
            <person name="Kolisko M."/>
            <person name="Husnik F."/>
            <person name="Keeling P."/>
            <person name="Hampl V."/>
        </authorList>
    </citation>
    <scope>NUCLEOTIDE SEQUENCE</scope>
    <source>
        <strain evidence="1">STM</strain>
    </source>
</reference>